<protein>
    <submittedName>
        <fullName evidence="2">Uncharacterized protein</fullName>
    </submittedName>
</protein>
<dbReference type="Proteomes" id="UP000249061">
    <property type="component" value="Unassembled WGS sequence"/>
</dbReference>
<dbReference type="EMBL" id="QFQP01000009">
    <property type="protein sequence ID" value="PZR13516.1"/>
    <property type="molecule type" value="Genomic_DNA"/>
</dbReference>
<dbReference type="AlphaFoldDB" id="A0A2W5TL46"/>
<keyword evidence="1" id="KW-0812">Transmembrane</keyword>
<feature type="transmembrane region" description="Helical" evidence="1">
    <location>
        <begin position="141"/>
        <end position="165"/>
    </location>
</feature>
<evidence type="ECO:0000313" key="3">
    <source>
        <dbReference type="Proteomes" id="UP000249061"/>
    </source>
</evidence>
<reference evidence="2 3" key="1">
    <citation type="submission" date="2017-08" db="EMBL/GenBank/DDBJ databases">
        <title>Infants hospitalized years apart are colonized by the same room-sourced microbial strains.</title>
        <authorList>
            <person name="Brooks B."/>
            <person name="Olm M.R."/>
            <person name="Firek B.A."/>
            <person name="Baker R."/>
            <person name="Thomas B.C."/>
            <person name="Morowitz M.J."/>
            <person name="Banfield J.F."/>
        </authorList>
    </citation>
    <scope>NUCLEOTIDE SEQUENCE [LARGE SCALE GENOMIC DNA]</scope>
    <source>
        <strain evidence="2">S2_003_000_R2_14</strain>
    </source>
</reference>
<feature type="transmembrane region" description="Helical" evidence="1">
    <location>
        <begin position="20"/>
        <end position="41"/>
    </location>
</feature>
<proteinExistence type="predicted"/>
<sequence length="212" mass="22414">MEQNQDIELLREVSGELPAVIKTAPLLLVVPSLLLAGGAAMDAWVSSLHSVMPAVVGVLKGIGWGLYVRFAMRSAGGVENPGYGTPMVLMALAFLALEYGGWGLLVGAIVWLMPVVDYAVMYGEGPDVALGGVLDTLKSSAVVWLGTMIVLLLVLFMLGLVFSLPMSVFSDYAHREGAWLVDLVGGALVGPLVHVAILYRARLFLALHGDPA</sequence>
<name>A0A2W5TL46_9BACT</name>
<accession>A0A2W5TL46</accession>
<feature type="transmembrane region" description="Helical" evidence="1">
    <location>
        <begin position="177"/>
        <end position="199"/>
    </location>
</feature>
<evidence type="ECO:0000313" key="2">
    <source>
        <dbReference type="EMBL" id="PZR13516.1"/>
    </source>
</evidence>
<evidence type="ECO:0000256" key="1">
    <source>
        <dbReference type="SAM" id="Phobius"/>
    </source>
</evidence>
<feature type="transmembrane region" description="Helical" evidence="1">
    <location>
        <begin position="88"/>
        <end position="113"/>
    </location>
</feature>
<comment type="caution">
    <text evidence="2">The sequence shown here is derived from an EMBL/GenBank/DDBJ whole genome shotgun (WGS) entry which is preliminary data.</text>
</comment>
<feature type="transmembrane region" description="Helical" evidence="1">
    <location>
        <begin position="47"/>
        <end position="67"/>
    </location>
</feature>
<organism evidence="2 3">
    <name type="scientific">Archangium gephyra</name>
    <dbReference type="NCBI Taxonomy" id="48"/>
    <lineage>
        <taxon>Bacteria</taxon>
        <taxon>Pseudomonadati</taxon>
        <taxon>Myxococcota</taxon>
        <taxon>Myxococcia</taxon>
        <taxon>Myxococcales</taxon>
        <taxon>Cystobacterineae</taxon>
        <taxon>Archangiaceae</taxon>
        <taxon>Archangium</taxon>
    </lineage>
</organism>
<gene>
    <name evidence="2" type="ORF">DI536_12205</name>
</gene>
<keyword evidence="1" id="KW-1133">Transmembrane helix</keyword>
<keyword evidence="1" id="KW-0472">Membrane</keyword>